<dbReference type="PANTHER" id="PTHR11941:SF133">
    <property type="entry name" value="1,2-EPOXYPHENYLACETYL-COA ISOMERASE"/>
    <property type="match status" value="1"/>
</dbReference>
<accession>A0A7S2MYX2</accession>
<reference evidence="1" key="1">
    <citation type="submission" date="2021-01" db="EMBL/GenBank/DDBJ databases">
        <authorList>
            <person name="Corre E."/>
            <person name="Pelletier E."/>
            <person name="Niang G."/>
            <person name="Scheremetjew M."/>
            <person name="Finn R."/>
            <person name="Kale V."/>
            <person name="Holt S."/>
            <person name="Cochrane G."/>
            <person name="Meng A."/>
            <person name="Brown T."/>
            <person name="Cohen L."/>
        </authorList>
    </citation>
    <scope>NUCLEOTIDE SEQUENCE</scope>
    <source>
        <strain evidence="1">CCMP2222</strain>
    </source>
</reference>
<dbReference type="InterPro" id="IPR029045">
    <property type="entry name" value="ClpP/crotonase-like_dom_sf"/>
</dbReference>
<name>A0A7S2MYX2_9DINO</name>
<evidence type="ECO:0000313" key="1">
    <source>
        <dbReference type="EMBL" id="CAD9510571.1"/>
    </source>
</evidence>
<dbReference type="SUPFAM" id="SSF52096">
    <property type="entry name" value="ClpP/crotonase"/>
    <property type="match status" value="1"/>
</dbReference>
<evidence type="ECO:0008006" key="2">
    <source>
        <dbReference type="Google" id="ProtNLM"/>
    </source>
</evidence>
<dbReference type="EMBL" id="HBGQ01081987">
    <property type="protein sequence ID" value="CAD9510571.1"/>
    <property type="molecule type" value="Transcribed_RNA"/>
</dbReference>
<gene>
    <name evidence="1" type="ORF">AAND1436_LOCUS39190</name>
</gene>
<protein>
    <recommendedName>
        <fullName evidence="2">3-hydroxyisobutyryl-coenzyme A hydrolase</fullName>
    </recommendedName>
</protein>
<dbReference type="AlphaFoldDB" id="A0A7S2MYX2"/>
<dbReference type="Gene3D" id="3.90.226.10">
    <property type="entry name" value="2-enoyl-CoA Hydratase, Chain A, domain 1"/>
    <property type="match status" value="1"/>
</dbReference>
<dbReference type="Pfam" id="PF00378">
    <property type="entry name" value="ECH_1"/>
    <property type="match status" value="1"/>
</dbReference>
<proteinExistence type="predicted"/>
<dbReference type="GO" id="GO:0006635">
    <property type="term" value="P:fatty acid beta-oxidation"/>
    <property type="evidence" value="ECO:0007669"/>
    <property type="project" value="TreeGrafter"/>
</dbReference>
<dbReference type="PANTHER" id="PTHR11941">
    <property type="entry name" value="ENOYL-COA HYDRATASE-RELATED"/>
    <property type="match status" value="1"/>
</dbReference>
<sequence length="286" mass="31553">MGVLKAEKLEGGVGLITLNKPERMNAWGAEISELFFEALNDWEDDLSVRVVVVTGEGRAFCAGADAQGRFDKETPEQKKARLERWEQMKTWRIRRLVDISKMRLPVIACINGGCVGIGLSLALACDMRFAAKDAKIGVIFPQRGLIAEEGMGYILPHLIGTGNALMMLLSGDVMKAEELPQGLLQRTLPKETLLKETLAFATKLAQNSSPTSMAVMKQQTYTLPRLSISEAQAINDRIQESSLREANPDHEEGFAAFTGKRSPNFKPYDAGLPFAKLSRELLQSKL</sequence>
<dbReference type="InterPro" id="IPR001753">
    <property type="entry name" value="Enoyl-CoA_hydra/iso"/>
</dbReference>
<dbReference type="CDD" id="cd06558">
    <property type="entry name" value="crotonase-like"/>
    <property type="match status" value="1"/>
</dbReference>
<organism evidence="1">
    <name type="scientific">Alexandrium andersonii</name>
    <dbReference type="NCBI Taxonomy" id="327968"/>
    <lineage>
        <taxon>Eukaryota</taxon>
        <taxon>Sar</taxon>
        <taxon>Alveolata</taxon>
        <taxon>Dinophyceae</taxon>
        <taxon>Gonyaulacales</taxon>
        <taxon>Pyrocystaceae</taxon>
        <taxon>Alexandrium</taxon>
    </lineage>
</organism>